<evidence type="ECO:0000313" key="2">
    <source>
        <dbReference type="EMBL" id="NMQ06454.1"/>
    </source>
</evidence>
<proteinExistence type="predicted"/>
<keyword evidence="3" id="KW-1185">Reference proteome</keyword>
<gene>
    <name evidence="2" type="ORF">E4Q08_14955</name>
</gene>
<dbReference type="RefSeq" id="WP_169070988.1">
    <property type="nucleotide sequence ID" value="NZ_JAZKUC010000001.1"/>
</dbReference>
<feature type="region of interest" description="Disordered" evidence="1">
    <location>
        <begin position="205"/>
        <end position="232"/>
    </location>
</feature>
<evidence type="ECO:0000313" key="3">
    <source>
        <dbReference type="Proteomes" id="UP000886469"/>
    </source>
</evidence>
<accession>A0ABX1T9V1</accession>
<organism evidence="2 3">
    <name type="scientific">Candidatus Accumulibacter contiguus</name>
    <dbReference type="NCBI Taxonomy" id="2954381"/>
    <lineage>
        <taxon>Bacteria</taxon>
        <taxon>Pseudomonadati</taxon>
        <taxon>Pseudomonadota</taxon>
        <taxon>Betaproteobacteria</taxon>
        <taxon>Candidatus Accumulibacter</taxon>
    </lineage>
</organism>
<evidence type="ECO:0000256" key="1">
    <source>
        <dbReference type="SAM" id="MobiDB-lite"/>
    </source>
</evidence>
<name>A0ABX1T9V1_9PROT</name>
<dbReference type="Proteomes" id="UP000886469">
    <property type="component" value="Unassembled WGS sequence"/>
</dbReference>
<protein>
    <recommendedName>
        <fullName evidence="4">DUF4435 domain-containing protein</fullName>
    </recommendedName>
</protein>
<dbReference type="EMBL" id="SPMX01000043">
    <property type="protein sequence ID" value="NMQ06454.1"/>
    <property type="molecule type" value="Genomic_DNA"/>
</dbReference>
<comment type="caution">
    <text evidence="2">The sequence shown here is derived from an EMBL/GenBank/DDBJ whole genome shotgun (WGS) entry which is preliminary data.</text>
</comment>
<sequence length="293" mass="32987">MSGFKKLKQTDKLRLKQRGGVVVFLESGEDFEIVHKRWFFDEGQDIWFQPADGYEPGTGGGGCKAVIGLVAEARADGIKAFGLVDRDVLLSDQNWPLWWQEQDDLFLSERPYGTHIRVFLRWELENYLLDPDAMRIEANDSALTSSHTAESVLTSCFECVNELKDRTSATIAAKEANLPSPEPGFGCNPVRHGSDLTTALQDTLSKKGHPNAARAMSTARQKIDEFDSPEAPPRKRWEHLVRMLDGKAALKYISHKTGIRFDERRAGLARQMYQRGTIPAEIRGYIEDFKSVA</sequence>
<evidence type="ECO:0008006" key="4">
    <source>
        <dbReference type="Google" id="ProtNLM"/>
    </source>
</evidence>
<reference evidence="2" key="1">
    <citation type="submission" date="2019-03" db="EMBL/GenBank/DDBJ databases">
        <title>Metabolic reconstructions from genomes of highly enriched 'Candidatus Accumulibacter' and 'Candidatus Competibacter' bioreactor populations.</title>
        <authorList>
            <person name="Annavajhala M.K."/>
            <person name="Welles L."/>
            <person name="Abbas B."/>
            <person name="Sorokin D."/>
            <person name="Park H."/>
            <person name="Van Loosdrecht M."/>
            <person name="Chandran K."/>
        </authorList>
    </citation>
    <scope>NUCLEOTIDE SEQUENCE</scope>
    <source>
        <strain evidence="2">SBR_L</strain>
    </source>
</reference>